<dbReference type="Proteomes" id="UP001284901">
    <property type="component" value="Unassembled WGS sequence"/>
</dbReference>
<sequence>MEGVVIQMAAEESAGIRPREETTREGILRLIMERGPISAAELAQLAILTPAGVRRHLVALEDAGAITECEKPGQREARAGRPARYYVATDTGQNAGATSYHTMANAALDFLRENLGEAGVEEFARRRERSLVARYRDALGDTENPAERLRRLARALTQDGYAASVRDVPGTQDGPRQMIQLCQGRCPLRDVATHHHFLCAAETRAFHELLGVPVQRLATIASGSHVCTVTLHANSV</sequence>
<dbReference type="EMBL" id="JAWNFV010000002">
    <property type="protein sequence ID" value="MDY5139920.1"/>
    <property type="molecule type" value="Genomic_DNA"/>
</dbReference>
<evidence type="ECO:0000313" key="2">
    <source>
        <dbReference type="EMBL" id="MDY5146275.1"/>
    </source>
</evidence>
<accession>A0AAW9H9X2</accession>
<keyword evidence="3" id="KW-1185">Reference proteome</keyword>
<name>A0AAW9H9X2_9ACTO</name>
<reference evidence="1 3" key="1">
    <citation type="submission" date="2023-10" db="EMBL/GenBank/DDBJ databases">
        <title>Whole Genome based description of the genera Actinobaculum and Actinotignum reveals a complex phylogenetic relationship within the species included in the genus Actinotignum.</title>
        <authorList>
            <person name="Jensen C.S."/>
            <person name="Dargis R."/>
            <person name="Kemp M."/>
            <person name="Christensen J.J."/>
        </authorList>
    </citation>
    <scope>NUCLEOTIDE SEQUENCE</scope>
    <source>
        <strain evidence="2 3">SLA_B089</strain>
        <strain evidence="1">SLA_B245</strain>
    </source>
</reference>
<dbReference type="EMBL" id="JAWNFY010000010">
    <property type="protein sequence ID" value="MDY5146275.1"/>
    <property type="molecule type" value="Genomic_DNA"/>
</dbReference>
<dbReference type="CDD" id="cd00090">
    <property type="entry name" value="HTH_ARSR"/>
    <property type="match status" value="1"/>
</dbReference>
<proteinExistence type="predicted"/>
<dbReference type="Gene3D" id="1.10.10.10">
    <property type="entry name" value="Winged helix-like DNA-binding domain superfamily/Winged helix DNA-binding domain"/>
    <property type="match status" value="1"/>
</dbReference>
<dbReference type="RefSeq" id="WP_234984496.1">
    <property type="nucleotide sequence ID" value="NZ_CAUPFC010000032.1"/>
</dbReference>
<dbReference type="Pfam" id="PF12840">
    <property type="entry name" value="HTH_20"/>
    <property type="match status" value="1"/>
</dbReference>
<evidence type="ECO:0000313" key="3">
    <source>
        <dbReference type="Proteomes" id="UP001284901"/>
    </source>
</evidence>
<dbReference type="GeneID" id="92814265"/>
<dbReference type="SUPFAM" id="SSF46785">
    <property type="entry name" value="Winged helix' DNA-binding domain"/>
    <property type="match status" value="1"/>
</dbReference>
<protein>
    <submittedName>
        <fullName evidence="1">Helix-turn-helix domain-containing protein</fullName>
    </submittedName>
</protein>
<organism evidence="1 4">
    <name type="scientific">Actinotignum timonense</name>
    <dbReference type="NCBI Taxonomy" id="1870995"/>
    <lineage>
        <taxon>Bacteria</taxon>
        <taxon>Bacillati</taxon>
        <taxon>Actinomycetota</taxon>
        <taxon>Actinomycetes</taxon>
        <taxon>Actinomycetales</taxon>
        <taxon>Actinomycetaceae</taxon>
        <taxon>Actinotignum</taxon>
    </lineage>
</organism>
<dbReference type="InterPro" id="IPR036388">
    <property type="entry name" value="WH-like_DNA-bd_sf"/>
</dbReference>
<comment type="caution">
    <text evidence="1">The sequence shown here is derived from an EMBL/GenBank/DDBJ whole genome shotgun (WGS) entry which is preliminary data.</text>
</comment>
<dbReference type="Proteomes" id="UP001288320">
    <property type="component" value="Unassembled WGS sequence"/>
</dbReference>
<dbReference type="InterPro" id="IPR036390">
    <property type="entry name" value="WH_DNA-bd_sf"/>
</dbReference>
<evidence type="ECO:0000313" key="1">
    <source>
        <dbReference type="EMBL" id="MDY5139920.1"/>
    </source>
</evidence>
<evidence type="ECO:0000313" key="4">
    <source>
        <dbReference type="Proteomes" id="UP001288320"/>
    </source>
</evidence>
<gene>
    <name evidence="1" type="ORF">R6G74_01125</name>
    <name evidence="2" type="ORF">R6P33_04460</name>
</gene>
<dbReference type="InterPro" id="IPR011991">
    <property type="entry name" value="ArsR-like_HTH"/>
</dbReference>
<dbReference type="AlphaFoldDB" id="A0AAW9H9X2"/>